<dbReference type="SUPFAM" id="SSF51735">
    <property type="entry name" value="NAD(P)-binding Rossmann-fold domains"/>
    <property type="match status" value="1"/>
</dbReference>
<dbReference type="InterPro" id="IPR036291">
    <property type="entry name" value="NAD(P)-bd_dom_sf"/>
</dbReference>
<organism evidence="3 4">
    <name type="scientific">Beutenbergia cavernae (strain ATCC BAA-8 / DSM 12333 / CCUG 43141 / JCM 11478 / NBRC 16432 / NCIMB 13614 / HKI 0122)</name>
    <dbReference type="NCBI Taxonomy" id="471853"/>
    <lineage>
        <taxon>Bacteria</taxon>
        <taxon>Bacillati</taxon>
        <taxon>Actinomycetota</taxon>
        <taxon>Actinomycetes</taxon>
        <taxon>Micrococcales</taxon>
        <taxon>Beutenbergiaceae</taxon>
        <taxon>Beutenbergia</taxon>
    </lineage>
</organism>
<dbReference type="GO" id="GO:0032787">
    <property type="term" value="P:monocarboxylic acid metabolic process"/>
    <property type="evidence" value="ECO:0007669"/>
    <property type="project" value="UniProtKB-ARBA"/>
</dbReference>
<dbReference type="Proteomes" id="UP000007962">
    <property type="component" value="Chromosome"/>
</dbReference>
<reference evidence="3 4" key="1">
    <citation type="journal article" date="2009" name="Stand. Genomic Sci.">
        <title>Complete genome sequence of Beutenbergia cavernae type strain (HKI 0122).</title>
        <authorList>
            <person name="Land M."/>
            <person name="Pukall R."/>
            <person name="Abt B."/>
            <person name="Goker M."/>
            <person name="Rohde M."/>
            <person name="Glavina Del Rio T."/>
            <person name="Tice H."/>
            <person name="Copeland A."/>
            <person name="Cheng J.F."/>
            <person name="Lucas S."/>
            <person name="Chen F."/>
            <person name="Nolan M."/>
            <person name="Bruce D."/>
            <person name="Goodwin L."/>
            <person name="Pitluck S."/>
            <person name="Ivanova N."/>
            <person name="Mavromatis K."/>
            <person name="Ovchinnikova G."/>
            <person name="Pati A."/>
            <person name="Chen A."/>
            <person name="Palaniappan K."/>
            <person name="Hauser L."/>
            <person name="Chang Y.J."/>
            <person name="Jefferies C.C."/>
            <person name="Saunders E."/>
            <person name="Brettin T."/>
            <person name="Detter J.C."/>
            <person name="Han C."/>
            <person name="Chain P."/>
            <person name="Bristow J."/>
            <person name="Eisen J.A."/>
            <person name="Markowitz V."/>
            <person name="Hugenholtz P."/>
            <person name="Kyrpides N.C."/>
            <person name="Klenk H.P."/>
            <person name="Lapidus A."/>
        </authorList>
    </citation>
    <scope>NUCLEOTIDE SEQUENCE [LARGE SCALE GENOMIC DNA]</scope>
    <source>
        <strain evidence="4">ATCC BAA-8 / DSM 12333 / NBRC 16432</strain>
    </source>
</reference>
<dbReference type="OrthoDB" id="4481821at2"/>
<dbReference type="PRINTS" id="PR00081">
    <property type="entry name" value="GDHRDH"/>
</dbReference>
<dbReference type="PRINTS" id="PR00080">
    <property type="entry name" value="SDRFAMILY"/>
</dbReference>
<dbReference type="InterPro" id="IPR050259">
    <property type="entry name" value="SDR"/>
</dbReference>
<dbReference type="Gene3D" id="3.40.50.720">
    <property type="entry name" value="NAD(P)-binding Rossmann-like Domain"/>
    <property type="match status" value="1"/>
</dbReference>
<evidence type="ECO:0000256" key="2">
    <source>
        <dbReference type="ARBA" id="ARBA00023002"/>
    </source>
</evidence>
<dbReference type="RefSeq" id="WP_015884425.1">
    <property type="nucleotide sequence ID" value="NC_012669.1"/>
</dbReference>
<dbReference type="eggNOG" id="COG1028">
    <property type="taxonomic scope" value="Bacteria"/>
</dbReference>
<evidence type="ECO:0000313" key="4">
    <source>
        <dbReference type="Proteomes" id="UP000007962"/>
    </source>
</evidence>
<keyword evidence="4" id="KW-1185">Reference proteome</keyword>
<accession>C5C548</accession>
<protein>
    <submittedName>
        <fullName evidence="3">Short-chain dehydrogenase/reductase SDR</fullName>
    </submittedName>
</protein>
<dbReference type="FunFam" id="3.40.50.720:FF:000084">
    <property type="entry name" value="Short-chain dehydrogenase reductase"/>
    <property type="match status" value="1"/>
</dbReference>
<dbReference type="NCBIfam" id="NF009384">
    <property type="entry name" value="PRK12743.1"/>
    <property type="match status" value="1"/>
</dbReference>
<dbReference type="InterPro" id="IPR020904">
    <property type="entry name" value="Sc_DH/Rdtase_CS"/>
</dbReference>
<dbReference type="PROSITE" id="PS00061">
    <property type="entry name" value="ADH_SHORT"/>
    <property type="match status" value="1"/>
</dbReference>
<dbReference type="EMBL" id="CP001618">
    <property type="protein sequence ID" value="ACQ82188.1"/>
    <property type="molecule type" value="Genomic_DNA"/>
</dbReference>
<evidence type="ECO:0000313" key="3">
    <source>
        <dbReference type="EMBL" id="ACQ82188.1"/>
    </source>
</evidence>
<dbReference type="CDD" id="cd05233">
    <property type="entry name" value="SDR_c"/>
    <property type="match status" value="1"/>
</dbReference>
<dbReference type="InterPro" id="IPR002347">
    <property type="entry name" value="SDR_fam"/>
</dbReference>
<dbReference type="HOGENOM" id="CLU_010194_1_3_11"/>
<dbReference type="PANTHER" id="PTHR42879:SF2">
    <property type="entry name" value="3-OXOACYL-[ACYL-CARRIER-PROTEIN] REDUCTASE FABG"/>
    <property type="match status" value="1"/>
</dbReference>
<dbReference type="KEGG" id="bcv:Bcav_3947"/>
<gene>
    <name evidence="3" type="ordered locus">Bcav_3947</name>
</gene>
<keyword evidence="2" id="KW-0560">Oxidoreductase</keyword>
<comment type="similarity">
    <text evidence="1">Belongs to the short-chain dehydrogenases/reductases (SDR) family.</text>
</comment>
<dbReference type="GO" id="GO:0016491">
    <property type="term" value="F:oxidoreductase activity"/>
    <property type="evidence" value="ECO:0007669"/>
    <property type="project" value="UniProtKB-KW"/>
</dbReference>
<name>C5C548_BEUC1</name>
<evidence type="ECO:0000256" key="1">
    <source>
        <dbReference type="ARBA" id="ARBA00006484"/>
    </source>
</evidence>
<sequence length="272" mass="27987">MSEQVRQVAVVTGSESGIGRACAIALAEAGFDVGLLWFASGEGRSVETTAELARAAGARVATQRLDVRDADSVDPALDALVGELGRLDALVNVAGVGGRAAFVDLSLELLRQVAAVDLEGPFLLAQGAARRMIAAGRGGRIVSITSVHEHLPRIGTAAYSTAKAGLGMMMRAAALELAEHGITVNAVAPGEVATPLTGQDGVDVHTVSRPGVPLGRPADPREVAAVVAFLCSPAASYVTGTSYVVDGGMLQMGTIAGSDLKDDSWRRPRPRR</sequence>
<dbReference type="PANTHER" id="PTHR42879">
    <property type="entry name" value="3-OXOACYL-(ACYL-CARRIER-PROTEIN) REDUCTASE"/>
    <property type="match status" value="1"/>
</dbReference>
<dbReference type="STRING" id="471853.Bcav_3947"/>
<dbReference type="AlphaFoldDB" id="C5C548"/>
<dbReference type="Pfam" id="PF13561">
    <property type="entry name" value="adh_short_C2"/>
    <property type="match status" value="1"/>
</dbReference>
<proteinExistence type="inferred from homology"/>